<keyword evidence="7 15" id="KW-0963">Cytoplasm</keyword>
<evidence type="ECO:0000256" key="7">
    <source>
        <dbReference type="ARBA" id="ARBA00022490"/>
    </source>
</evidence>
<keyword evidence="10 15" id="KW-0949">S-adenosyl-L-methionine</keyword>
<comment type="similarity">
    <text evidence="3 15 17">Belongs to the RNA methyltransferase TrmD family.</text>
</comment>
<dbReference type="NCBIfam" id="TIGR00088">
    <property type="entry name" value="trmD"/>
    <property type="match status" value="1"/>
</dbReference>
<dbReference type="EC" id="2.1.1.228" evidence="5 15"/>
<evidence type="ECO:0000256" key="9">
    <source>
        <dbReference type="ARBA" id="ARBA00022679"/>
    </source>
</evidence>
<dbReference type="FunFam" id="1.10.1270.20:FF:000001">
    <property type="entry name" value="tRNA (guanine-N(1)-)-methyltransferase"/>
    <property type="match status" value="1"/>
</dbReference>
<comment type="catalytic activity">
    <reaction evidence="14 15 17">
        <text>guanosine(37) in tRNA + S-adenosyl-L-methionine = N(1)-methylguanosine(37) in tRNA + S-adenosyl-L-homocysteine + H(+)</text>
        <dbReference type="Rhea" id="RHEA:36899"/>
        <dbReference type="Rhea" id="RHEA-COMP:10145"/>
        <dbReference type="Rhea" id="RHEA-COMP:10147"/>
        <dbReference type="ChEBI" id="CHEBI:15378"/>
        <dbReference type="ChEBI" id="CHEBI:57856"/>
        <dbReference type="ChEBI" id="CHEBI:59789"/>
        <dbReference type="ChEBI" id="CHEBI:73542"/>
        <dbReference type="ChEBI" id="CHEBI:74269"/>
        <dbReference type="EC" id="2.1.1.228"/>
    </reaction>
</comment>
<proteinExistence type="inferred from homology"/>
<dbReference type="PANTHER" id="PTHR46417">
    <property type="entry name" value="TRNA (GUANINE-N(1)-)-METHYLTRANSFERASE"/>
    <property type="match status" value="1"/>
</dbReference>
<evidence type="ECO:0000256" key="3">
    <source>
        <dbReference type="ARBA" id="ARBA00007630"/>
    </source>
</evidence>
<evidence type="ECO:0000256" key="17">
    <source>
        <dbReference type="RuleBase" id="RU003464"/>
    </source>
</evidence>
<protein>
    <recommendedName>
        <fullName evidence="6 15">tRNA (guanine-N(1)-)-methyltransferase</fullName>
        <ecNumber evidence="5 15">2.1.1.228</ecNumber>
    </recommendedName>
    <alternativeName>
        <fullName evidence="12 15">M1G-methyltransferase</fullName>
    </alternativeName>
    <alternativeName>
        <fullName evidence="13 15">tRNA [GM37] methyltransferase</fullName>
    </alternativeName>
</protein>
<dbReference type="HAMAP" id="MF_00605">
    <property type="entry name" value="TrmD"/>
    <property type="match status" value="1"/>
</dbReference>
<dbReference type="CDD" id="cd18080">
    <property type="entry name" value="TrmD-like"/>
    <property type="match status" value="1"/>
</dbReference>
<gene>
    <name evidence="15 19" type="primary">trmD</name>
    <name evidence="19" type="ORF">I0Q91_10520</name>
</gene>
<dbReference type="FunFam" id="3.40.1280.10:FF:000001">
    <property type="entry name" value="tRNA (guanine-N(1)-)-methyltransferase"/>
    <property type="match status" value="1"/>
</dbReference>
<dbReference type="EMBL" id="JADPIE010000006">
    <property type="protein sequence ID" value="MBF8437517.1"/>
    <property type="molecule type" value="Genomic_DNA"/>
</dbReference>
<accession>A0A931FB13</accession>
<evidence type="ECO:0000256" key="2">
    <source>
        <dbReference type="ARBA" id="ARBA00004496"/>
    </source>
</evidence>
<sequence>MYFDILTLFPEIFPGPLGHSITGRAIENGLLEINAVDIRDFSQDKHNRVDDTPYGGGAGMVMQPGPIDRAYSSVTESRHEESKTIFFSPQGQQLDQPKVKELAKEPGLILLCGHYEGVDERIRQEIVDEEISIGDYVLTGGELPAMVLIDAVSRMLPGVVGTSESAEDDSFYHGLLDYPHYTRPREYKGQEVPEVLLSGHHARIDRWRKKQSIKRTLLRRPDLLAARDLTELEEELLKEVKAEIEDDIKNARS</sequence>
<dbReference type="Gene3D" id="3.40.1280.10">
    <property type="match status" value="1"/>
</dbReference>
<evidence type="ECO:0000256" key="5">
    <source>
        <dbReference type="ARBA" id="ARBA00012807"/>
    </source>
</evidence>
<keyword evidence="20" id="KW-1185">Reference proteome</keyword>
<dbReference type="Pfam" id="PF01746">
    <property type="entry name" value="tRNA_m1G_MT"/>
    <property type="match status" value="1"/>
</dbReference>
<evidence type="ECO:0000259" key="18">
    <source>
        <dbReference type="Pfam" id="PF01746"/>
    </source>
</evidence>
<evidence type="ECO:0000256" key="12">
    <source>
        <dbReference type="ARBA" id="ARBA00029736"/>
    </source>
</evidence>
<comment type="function">
    <text evidence="1 15 17">Specifically methylates guanosine-37 in various tRNAs.</text>
</comment>
<keyword evidence="8 15" id="KW-0489">Methyltransferase</keyword>
<keyword evidence="9 15" id="KW-0808">Transferase</keyword>
<dbReference type="GO" id="GO:0002939">
    <property type="term" value="P:tRNA N1-guanine methylation"/>
    <property type="evidence" value="ECO:0007669"/>
    <property type="project" value="TreeGrafter"/>
</dbReference>
<evidence type="ECO:0000256" key="6">
    <source>
        <dbReference type="ARBA" id="ARBA00014679"/>
    </source>
</evidence>
<dbReference type="NCBIfam" id="NF000648">
    <property type="entry name" value="PRK00026.1"/>
    <property type="match status" value="1"/>
</dbReference>
<organism evidence="19 20">
    <name type="scientific">Halonatronomonas betaini</name>
    <dbReference type="NCBI Taxonomy" id="2778430"/>
    <lineage>
        <taxon>Bacteria</taxon>
        <taxon>Bacillati</taxon>
        <taxon>Bacillota</taxon>
        <taxon>Clostridia</taxon>
        <taxon>Halanaerobiales</taxon>
        <taxon>Halarsenatibacteraceae</taxon>
        <taxon>Halonatronomonas</taxon>
    </lineage>
</organism>
<evidence type="ECO:0000313" key="19">
    <source>
        <dbReference type="EMBL" id="MBF8437517.1"/>
    </source>
</evidence>
<keyword evidence="11 15" id="KW-0819">tRNA processing</keyword>
<feature type="binding site" evidence="15 16">
    <location>
        <position position="113"/>
    </location>
    <ligand>
        <name>S-adenosyl-L-methionine</name>
        <dbReference type="ChEBI" id="CHEBI:59789"/>
    </ligand>
</feature>
<dbReference type="InterPro" id="IPR029028">
    <property type="entry name" value="Alpha/beta_knot_MTases"/>
</dbReference>
<dbReference type="SUPFAM" id="SSF75217">
    <property type="entry name" value="alpha/beta knot"/>
    <property type="match status" value="1"/>
</dbReference>
<evidence type="ECO:0000256" key="13">
    <source>
        <dbReference type="ARBA" id="ARBA00033392"/>
    </source>
</evidence>
<evidence type="ECO:0000256" key="10">
    <source>
        <dbReference type="ARBA" id="ARBA00022691"/>
    </source>
</evidence>
<dbReference type="GO" id="GO:0052906">
    <property type="term" value="F:tRNA (guanine(37)-N1)-methyltransferase activity"/>
    <property type="evidence" value="ECO:0007669"/>
    <property type="project" value="UniProtKB-UniRule"/>
</dbReference>
<dbReference type="PIRSF" id="PIRSF000386">
    <property type="entry name" value="tRNA_mtase"/>
    <property type="match status" value="1"/>
</dbReference>
<dbReference type="AlphaFoldDB" id="A0A931FB13"/>
<evidence type="ECO:0000256" key="16">
    <source>
        <dbReference type="PIRSR" id="PIRSR000386-1"/>
    </source>
</evidence>
<dbReference type="Proteomes" id="UP000621436">
    <property type="component" value="Unassembled WGS sequence"/>
</dbReference>
<reference evidence="19" key="1">
    <citation type="submission" date="2020-11" db="EMBL/GenBank/DDBJ databases">
        <title>Halonatronomonas betainensis gen. nov., sp. nov. a novel haloalkaliphilic representative of the family Halanaerobiacae capable of betaine degradation.</title>
        <authorList>
            <person name="Boltyanskaya Y."/>
            <person name="Kevbrin V."/>
            <person name="Detkova E."/>
            <person name="Grouzdev D.S."/>
            <person name="Koziaeva V."/>
            <person name="Zhilina T."/>
        </authorList>
    </citation>
    <scope>NUCLEOTIDE SEQUENCE</scope>
    <source>
        <strain evidence="19">Z-7014</strain>
    </source>
</reference>
<evidence type="ECO:0000256" key="11">
    <source>
        <dbReference type="ARBA" id="ARBA00022694"/>
    </source>
</evidence>
<dbReference type="InterPro" id="IPR002649">
    <property type="entry name" value="tRNA_m1G_MeTrfase_TrmD"/>
</dbReference>
<evidence type="ECO:0000256" key="8">
    <source>
        <dbReference type="ARBA" id="ARBA00022603"/>
    </source>
</evidence>
<evidence type="ECO:0000256" key="15">
    <source>
        <dbReference type="HAMAP-Rule" id="MF_00605"/>
    </source>
</evidence>
<dbReference type="Gene3D" id="1.10.1270.20">
    <property type="entry name" value="tRNA(m1g37)methyltransferase, domain 2"/>
    <property type="match status" value="1"/>
</dbReference>
<feature type="binding site" evidence="15 16">
    <location>
        <begin position="133"/>
        <end position="138"/>
    </location>
    <ligand>
        <name>S-adenosyl-L-methionine</name>
        <dbReference type="ChEBI" id="CHEBI:59789"/>
    </ligand>
</feature>
<dbReference type="PANTHER" id="PTHR46417:SF1">
    <property type="entry name" value="TRNA (GUANINE-N(1)-)-METHYLTRANSFERASE"/>
    <property type="match status" value="1"/>
</dbReference>
<name>A0A931FB13_9FIRM</name>
<comment type="subunit">
    <text evidence="4 15 17">Homodimer.</text>
</comment>
<comment type="caution">
    <text evidence="19">The sequence shown here is derived from an EMBL/GenBank/DDBJ whole genome shotgun (WGS) entry which is preliminary data.</text>
</comment>
<evidence type="ECO:0000256" key="1">
    <source>
        <dbReference type="ARBA" id="ARBA00002634"/>
    </source>
</evidence>
<evidence type="ECO:0000313" key="20">
    <source>
        <dbReference type="Proteomes" id="UP000621436"/>
    </source>
</evidence>
<dbReference type="InterPro" id="IPR029026">
    <property type="entry name" value="tRNA_m1G_MTases_N"/>
</dbReference>
<dbReference type="InterPro" id="IPR023148">
    <property type="entry name" value="tRNA_m1G_MeTrfase_C_sf"/>
</dbReference>
<dbReference type="RefSeq" id="WP_270454511.1">
    <property type="nucleotide sequence ID" value="NZ_JADPIE010000006.1"/>
</dbReference>
<evidence type="ECO:0000256" key="4">
    <source>
        <dbReference type="ARBA" id="ARBA00011738"/>
    </source>
</evidence>
<evidence type="ECO:0000256" key="14">
    <source>
        <dbReference type="ARBA" id="ARBA00047783"/>
    </source>
</evidence>
<dbReference type="InterPro" id="IPR016009">
    <property type="entry name" value="tRNA_MeTrfase_TRMD/TRM10"/>
</dbReference>
<comment type="subcellular location">
    <subcellularLocation>
        <location evidence="2 15 17">Cytoplasm</location>
    </subcellularLocation>
</comment>
<feature type="domain" description="tRNA methyltransferase TRMD/TRM10-type" evidence="18">
    <location>
        <begin position="1"/>
        <end position="224"/>
    </location>
</feature>
<dbReference type="GO" id="GO:0005829">
    <property type="term" value="C:cytosol"/>
    <property type="evidence" value="ECO:0007669"/>
    <property type="project" value="TreeGrafter"/>
</dbReference>